<evidence type="ECO:0000256" key="2">
    <source>
        <dbReference type="ARBA" id="ARBA00005745"/>
    </source>
</evidence>
<name>A0A2H0VAJ5_9BACT</name>
<protein>
    <recommendedName>
        <fullName evidence="9">Type II secretion system protein GspF domain-containing protein</fullName>
    </recommendedName>
</protein>
<comment type="subcellular location">
    <subcellularLocation>
        <location evidence="1">Cell inner membrane</location>
        <topology evidence="1">Multi-pass membrane protein</topology>
    </subcellularLocation>
</comment>
<dbReference type="PANTHER" id="PTHR30012">
    <property type="entry name" value="GENERAL SECRETION PATHWAY PROTEIN"/>
    <property type="match status" value="1"/>
</dbReference>
<dbReference type="AlphaFoldDB" id="A0A2H0VAJ5"/>
<feature type="domain" description="Type II secretion system protein GspF" evidence="9">
    <location>
        <begin position="68"/>
        <end position="191"/>
    </location>
</feature>
<accession>A0A2H0VAJ5</accession>
<dbReference type="PANTHER" id="PTHR30012:SF0">
    <property type="entry name" value="TYPE II SECRETION SYSTEM PROTEIN F-RELATED"/>
    <property type="match status" value="1"/>
</dbReference>
<gene>
    <name evidence="10" type="ORF">COT92_02940</name>
</gene>
<evidence type="ECO:0000256" key="3">
    <source>
        <dbReference type="ARBA" id="ARBA00022475"/>
    </source>
</evidence>
<evidence type="ECO:0000256" key="5">
    <source>
        <dbReference type="ARBA" id="ARBA00022692"/>
    </source>
</evidence>
<keyword evidence="3" id="KW-1003">Cell membrane</keyword>
<dbReference type="Pfam" id="PF00482">
    <property type="entry name" value="T2SSF"/>
    <property type="match status" value="2"/>
</dbReference>
<dbReference type="Gene3D" id="1.20.81.30">
    <property type="entry name" value="Type II secretion system (T2SS), domain F"/>
    <property type="match status" value="2"/>
</dbReference>
<sequence>MANFNYTAVNKLGQKESGTIQAPNLNAAGHLLKEQGLLPTEMSEKSTKSIADFLRSISTVSFNERINFIENLGIMLKSGISISRALQIQVKQTKNLRFKAIIINVYNQVESGKSLSEALGKYPAVFSDIVISMIRVGEISGNLDKSLEYLSIQLHREADLKSKVKGAMIYPSVIVAAMVIIGVLMAIFVLPKLTSIFKEFDTALPPTTRLVIWIADFMSGNAVAVILGMIIAVAGAIAILKTPAGKRAAHVFFLHFFVINTIIKKINLARFARVLSSLLKSGIPVVQGLEVTGQSIENIPYRELILNASTDVKVGKSLTDSLGKNTGLFPILVVQMLQVGEESGTTQEILEQLALHYEEEVDTTLRNLSSVIEPLLLLFIGGVVGLLAMALITPIYNISQTIQ</sequence>
<evidence type="ECO:0000256" key="4">
    <source>
        <dbReference type="ARBA" id="ARBA00022519"/>
    </source>
</evidence>
<reference evidence="11" key="1">
    <citation type="submission" date="2017-09" db="EMBL/GenBank/DDBJ databases">
        <title>Depth-based differentiation of microbial function through sediment-hosted aquifers and enrichment of novel symbionts in the deep terrestrial subsurface.</title>
        <authorList>
            <person name="Probst A.J."/>
            <person name="Ladd B."/>
            <person name="Jarett J.K."/>
            <person name="Geller-Mcgrath D.E."/>
            <person name="Sieber C.M.K."/>
            <person name="Emerson J.B."/>
            <person name="Anantharaman K."/>
            <person name="Thomas B.C."/>
            <person name="Malmstrom R."/>
            <person name="Stieglmeier M."/>
            <person name="Klingl A."/>
            <person name="Woyke T."/>
            <person name="Ryan C.M."/>
            <person name="Banfield J.F."/>
        </authorList>
    </citation>
    <scope>NUCLEOTIDE SEQUENCE [LARGE SCALE GENOMIC DNA]</scope>
</reference>
<evidence type="ECO:0000256" key="1">
    <source>
        <dbReference type="ARBA" id="ARBA00004429"/>
    </source>
</evidence>
<evidence type="ECO:0000256" key="6">
    <source>
        <dbReference type="ARBA" id="ARBA00022989"/>
    </source>
</evidence>
<organism evidence="10 11">
    <name type="scientific">Candidatus Doudnabacteria bacterium CG10_big_fil_rev_8_21_14_0_10_42_18</name>
    <dbReference type="NCBI Taxonomy" id="1974552"/>
    <lineage>
        <taxon>Bacteria</taxon>
        <taxon>Candidatus Doudnaibacteriota</taxon>
    </lineage>
</organism>
<evidence type="ECO:0000313" key="11">
    <source>
        <dbReference type="Proteomes" id="UP000230922"/>
    </source>
</evidence>
<comment type="similarity">
    <text evidence="2">Belongs to the GSP F family.</text>
</comment>
<dbReference type="Proteomes" id="UP000230922">
    <property type="component" value="Unassembled WGS sequence"/>
</dbReference>
<feature type="transmembrane region" description="Helical" evidence="8">
    <location>
        <begin position="210"/>
        <end position="240"/>
    </location>
</feature>
<feature type="transmembrane region" description="Helical" evidence="8">
    <location>
        <begin position="169"/>
        <end position="190"/>
    </location>
</feature>
<dbReference type="InterPro" id="IPR042094">
    <property type="entry name" value="T2SS_GspF_sf"/>
</dbReference>
<proteinExistence type="inferred from homology"/>
<evidence type="ECO:0000256" key="8">
    <source>
        <dbReference type="SAM" id="Phobius"/>
    </source>
</evidence>
<evidence type="ECO:0000256" key="7">
    <source>
        <dbReference type="ARBA" id="ARBA00023136"/>
    </source>
</evidence>
<dbReference type="InterPro" id="IPR003004">
    <property type="entry name" value="GspF/PilC"/>
</dbReference>
<keyword evidence="6 8" id="KW-1133">Transmembrane helix</keyword>
<evidence type="ECO:0000313" key="10">
    <source>
        <dbReference type="EMBL" id="PIR96095.1"/>
    </source>
</evidence>
<keyword evidence="5 8" id="KW-0812">Transmembrane</keyword>
<dbReference type="GO" id="GO:0005886">
    <property type="term" value="C:plasma membrane"/>
    <property type="evidence" value="ECO:0007669"/>
    <property type="project" value="UniProtKB-SubCell"/>
</dbReference>
<feature type="domain" description="Type II secretion system protein GspF" evidence="9">
    <location>
        <begin position="271"/>
        <end position="394"/>
    </location>
</feature>
<dbReference type="EMBL" id="PFAK01000047">
    <property type="protein sequence ID" value="PIR96095.1"/>
    <property type="molecule type" value="Genomic_DNA"/>
</dbReference>
<keyword evidence="4" id="KW-0997">Cell inner membrane</keyword>
<dbReference type="FunFam" id="1.20.81.30:FF:000001">
    <property type="entry name" value="Type II secretion system protein F"/>
    <property type="match status" value="2"/>
</dbReference>
<dbReference type="InterPro" id="IPR018076">
    <property type="entry name" value="T2SS_GspF_dom"/>
</dbReference>
<evidence type="ECO:0000259" key="9">
    <source>
        <dbReference type="Pfam" id="PF00482"/>
    </source>
</evidence>
<feature type="transmembrane region" description="Helical" evidence="8">
    <location>
        <begin position="375"/>
        <end position="396"/>
    </location>
</feature>
<keyword evidence="7 8" id="KW-0472">Membrane</keyword>
<comment type="caution">
    <text evidence="10">The sequence shown here is derived from an EMBL/GenBank/DDBJ whole genome shotgun (WGS) entry which is preliminary data.</text>
</comment>